<dbReference type="InterPro" id="IPR002645">
    <property type="entry name" value="STAS_dom"/>
</dbReference>
<sequence>MINLPPSEFTLVVLSEPATLTVRVAGELDYDTSDDFVQTVVEHLASGQPPPRDVRLDFGGLTWIDSSGLSALLMVHRRTSATGATLHLDNRPEVLERILRLTNVLDHLTAVVGGVRESEDDDGLTGAGAT</sequence>
<reference evidence="2 3" key="1">
    <citation type="submission" date="2024-06" db="EMBL/GenBank/DDBJ databases">
        <title>The Natural Products Discovery Center: Release of the First 8490 Sequenced Strains for Exploring Actinobacteria Biosynthetic Diversity.</title>
        <authorList>
            <person name="Kalkreuter E."/>
            <person name="Kautsar S.A."/>
            <person name="Yang D."/>
            <person name="Bader C.D."/>
            <person name="Teijaro C.N."/>
            <person name="Fluegel L."/>
            <person name="Davis C.M."/>
            <person name="Simpson J.R."/>
            <person name="Lauterbach L."/>
            <person name="Steele A.D."/>
            <person name="Gui C."/>
            <person name="Meng S."/>
            <person name="Li G."/>
            <person name="Viehrig K."/>
            <person name="Ye F."/>
            <person name="Su P."/>
            <person name="Kiefer A.F."/>
            <person name="Nichols A."/>
            <person name="Cepeda A.J."/>
            <person name="Yan W."/>
            <person name="Fan B."/>
            <person name="Jiang Y."/>
            <person name="Adhikari A."/>
            <person name="Zheng C.-J."/>
            <person name="Schuster L."/>
            <person name="Cowan T.M."/>
            <person name="Smanski M.J."/>
            <person name="Chevrette M.G."/>
            <person name="De Carvalho L.P.S."/>
            <person name="Shen B."/>
        </authorList>
    </citation>
    <scope>NUCLEOTIDE SEQUENCE [LARGE SCALE GENOMIC DNA]</scope>
    <source>
        <strain evidence="2 3">NPDC001166</strain>
    </source>
</reference>
<gene>
    <name evidence="2" type="ORF">ABT272_38535</name>
</gene>
<name>A0ABV1UIM6_9ACTN</name>
<dbReference type="InterPro" id="IPR058548">
    <property type="entry name" value="MlaB-like_STAS"/>
</dbReference>
<dbReference type="SUPFAM" id="SSF52091">
    <property type="entry name" value="SpoIIaa-like"/>
    <property type="match status" value="1"/>
</dbReference>
<keyword evidence="3" id="KW-1185">Reference proteome</keyword>
<dbReference type="Gene3D" id="3.30.750.24">
    <property type="entry name" value="STAS domain"/>
    <property type="match status" value="1"/>
</dbReference>
<organism evidence="2 3">
    <name type="scientific">Streptomyces sp. 900105245</name>
    <dbReference type="NCBI Taxonomy" id="3154379"/>
    <lineage>
        <taxon>Bacteria</taxon>
        <taxon>Bacillati</taxon>
        <taxon>Actinomycetota</taxon>
        <taxon>Actinomycetes</taxon>
        <taxon>Kitasatosporales</taxon>
        <taxon>Streptomycetaceae</taxon>
        <taxon>Streptomyces</taxon>
    </lineage>
</organism>
<dbReference type="Pfam" id="PF13466">
    <property type="entry name" value="STAS_2"/>
    <property type="match status" value="1"/>
</dbReference>
<accession>A0ABV1UIM6</accession>
<protein>
    <submittedName>
        <fullName evidence="2">STAS domain-containing protein</fullName>
    </submittedName>
</protein>
<proteinExistence type="predicted"/>
<feature type="domain" description="STAS" evidence="1">
    <location>
        <begin position="9"/>
        <end position="108"/>
    </location>
</feature>
<dbReference type="EMBL" id="JBEPAZ010000063">
    <property type="protein sequence ID" value="MER6433578.1"/>
    <property type="molecule type" value="Genomic_DNA"/>
</dbReference>
<dbReference type="CDD" id="cd07043">
    <property type="entry name" value="STAS_anti-anti-sigma_factors"/>
    <property type="match status" value="1"/>
</dbReference>
<dbReference type="PROSITE" id="PS50801">
    <property type="entry name" value="STAS"/>
    <property type="match status" value="1"/>
</dbReference>
<dbReference type="PANTHER" id="PTHR33495:SF2">
    <property type="entry name" value="ANTI-SIGMA FACTOR ANTAGONIST TM_1081-RELATED"/>
    <property type="match status" value="1"/>
</dbReference>
<dbReference type="PANTHER" id="PTHR33495">
    <property type="entry name" value="ANTI-SIGMA FACTOR ANTAGONIST TM_1081-RELATED-RELATED"/>
    <property type="match status" value="1"/>
</dbReference>
<evidence type="ECO:0000313" key="2">
    <source>
        <dbReference type="EMBL" id="MER6433578.1"/>
    </source>
</evidence>
<dbReference type="InterPro" id="IPR036513">
    <property type="entry name" value="STAS_dom_sf"/>
</dbReference>
<evidence type="ECO:0000259" key="1">
    <source>
        <dbReference type="PROSITE" id="PS50801"/>
    </source>
</evidence>
<evidence type="ECO:0000313" key="3">
    <source>
        <dbReference type="Proteomes" id="UP001470023"/>
    </source>
</evidence>
<dbReference type="Proteomes" id="UP001470023">
    <property type="component" value="Unassembled WGS sequence"/>
</dbReference>
<comment type="caution">
    <text evidence="2">The sequence shown here is derived from an EMBL/GenBank/DDBJ whole genome shotgun (WGS) entry which is preliminary data.</text>
</comment>
<dbReference type="RefSeq" id="WP_123438944.1">
    <property type="nucleotide sequence ID" value="NZ_JBEOYA010000021.1"/>
</dbReference>